<name>F8C8I0_MYXFH</name>
<proteinExistence type="predicted"/>
<dbReference type="SUPFAM" id="SSF53474">
    <property type="entry name" value="alpha/beta-Hydrolases"/>
    <property type="match status" value="1"/>
</dbReference>
<dbReference type="Pfam" id="PF00561">
    <property type="entry name" value="Abhydrolase_1"/>
    <property type="match status" value="1"/>
</dbReference>
<evidence type="ECO:0000256" key="1">
    <source>
        <dbReference type="ARBA" id="ARBA00022801"/>
    </source>
</evidence>
<evidence type="ECO:0000259" key="2">
    <source>
        <dbReference type="Pfam" id="PF00561"/>
    </source>
</evidence>
<accession>F8C8I0</accession>
<organism evidence="3 4">
    <name type="scientific">Myxococcus fulvus (strain ATCC BAA-855 / HW-1)</name>
    <dbReference type="NCBI Taxonomy" id="483219"/>
    <lineage>
        <taxon>Bacteria</taxon>
        <taxon>Pseudomonadati</taxon>
        <taxon>Myxococcota</taxon>
        <taxon>Myxococcia</taxon>
        <taxon>Myxococcales</taxon>
        <taxon>Cystobacterineae</taxon>
        <taxon>Myxococcaceae</taxon>
        <taxon>Myxococcus</taxon>
    </lineage>
</organism>
<dbReference type="HOGENOM" id="CLU_1813727_0_0_7"/>
<keyword evidence="1 3" id="KW-0378">Hydrolase</keyword>
<protein>
    <submittedName>
        <fullName evidence="3">Putative epoxide hydrolase</fullName>
    </submittedName>
</protein>
<dbReference type="GO" id="GO:0016787">
    <property type="term" value="F:hydrolase activity"/>
    <property type="evidence" value="ECO:0007669"/>
    <property type="project" value="UniProtKB-KW"/>
</dbReference>
<dbReference type="Gene3D" id="3.40.50.1820">
    <property type="entry name" value="alpha/beta hydrolase"/>
    <property type="match status" value="1"/>
</dbReference>
<dbReference type="PRINTS" id="PR00412">
    <property type="entry name" value="EPOXHYDRLASE"/>
</dbReference>
<evidence type="ECO:0000313" key="4">
    <source>
        <dbReference type="Proteomes" id="UP000000488"/>
    </source>
</evidence>
<gene>
    <name evidence="3" type="ordered locus">LILAB_00470</name>
</gene>
<dbReference type="InterPro" id="IPR000073">
    <property type="entry name" value="AB_hydrolase_1"/>
</dbReference>
<dbReference type="InterPro" id="IPR000639">
    <property type="entry name" value="Epox_hydrolase-like"/>
</dbReference>
<feature type="domain" description="AB hydrolase-1" evidence="2">
    <location>
        <begin position="25"/>
        <end position="68"/>
    </location>
</feature>
<reference evidence="3 4" key="1">
    <citation type="journal article" date="2011" name="J. Bacteriol.">
        <title>Genome sequence of the halotolerant marine bacterium Myxococcus fulvus HW-1.</title>
        <authorList>
            <person name="Li Z.F."/>
            <person name="Li X."/>
            <person name="Liu H."/>
            <person name="Liu X."/>
            <person name="Han K."/>
            <person name="Wu Z.H."/>
            <person name="Hu W."/>
            <person name="Li F.F."/>
            <person name="Li Y.Z."/>
        </authorList>
    </citation>
    <scope>NUCLEOTIDE SEQUENCE [LARGE SCALE GENOMIC DNA]</scope>
    <source>
        <strain evidence="4">ATCC BAA-855 / HW-1</strain>
    </source>
</reference>
<dbReference type="STRING" id="483219.LILAB_00470"/>
<dbReference type="InterPro" id="IPR029058">
    <property type="entry name" value="AB_hydrolase_fold"/>
</dbReference>
<dbReference type="Proteomes" id="UP000000488">
    <property type="component" value="Chromosome"/>
</dbReference>
<dbReference type="AlphaFoldDB" id="F8C8I0"/>
<dbReference type="KEGG" id="mfu:LILAB_00470"/>
<dbReference type="eggNOG" id="COG0596">
    <property type="taxonomic scope" value="Bacteria"/>
</dbReference>
<dbReference type="EMBL" id="CP002830">
    <property type="protein sequence ID" value="AEI62026.1"/>
    <property type="molecule type" value="Genomic_DNA"/>
</dbReference>
<dbReference type="PANTHER" id="PTHR43329">
    <property type="entry name" value="EPOXIDE HYDROLASE"/>
    <property type="match status" value="1"/>
</dbReference>
<evidence type="ECO:0000313" key="3">
    <source>
        <dbReference type="EMBL" id="AEI62026.1"/>
    </source>
</evidence>
<sequence length="142" mass="15532">MAGITHRTVTANGINLHLAEAGTGPLVLLVHGWPESWYSWRHQLPALAAAGFHAVAPDVRGYGGSAGRRQRRKLVAPRVPGLRPAMHEQHERPRARLREVQVDAIRRDGSMRDACHGTLRGEGGGARQRQARGLTRCFAARA</sequence>